<dbReference type="InterPro" id="IPR050297">
    <property type="entry name" value="LipidA_mod_glycosyltrf_83"/>
</dbReference>
<protein>
    <recommendedName>
        <fullName evidence="9">Glycosyltransferase RgtA/B/C/D-like domain-containing protein</fullName>
    </recommendedName>
</protein>
<keyword evidence="7 8" id="KW-0472">Membrane</keyword>
<feature type="transmembrane region" description="Helical" evidence="8">
    <location>
        <begin position="319"/>
        <end position="339"/>
    </location>
</feature>
<accession>A0A1G1T3Y0</accession>
<dbReference type="PANTHER" id="PTHR33908">
    <property type="entry name" value="MANNOSYLTRANSFERASE YKCB-RELATED"/>
    <property type="match status" value="1"/>
</dbReference>
<feature type="transmembrane region" description="Helical" evidence="8">
    <location>
        <begin position="105"/>
        <end position="122"/>
    </location>
</feature>
<name>A0A1G1T3Y0_9BACT</name>
<evidence type="ECO:0000313" key="11">
    <source>
        <dbReference type="Proteomes" id="UP000177791"/>
    </source>
</evidence>
<evidence type="ECO:0000256" key="4">
    <source>
        <dbReference type="ARBA" id="ARBA00022679"/>
    </source>
</evidence>
<keyword evidence="3" id="KW-0328">Glycosyltransferase</keyword>
<feature type="transmembrane region" description="Helical" evidence="8">
    <location>
        <begin position="288"/>
        <end position="307"/>
    </location>
</feature>
<feature type="transmembrane region" description="Helical" evidence="8">
    <location>
        <begin position="163"/>
        <end position="188"/>
    </location>
</feature>
<keyword evidence="5 8" id="KW-0812">Transmembrane</keyword>
<dbReference type="EMBL" id="MDZC01000057">
    <property type="protein sequence ID" value="OGX85578.1"/>
    <property type="molecule type" value="Genomic_DNA"/>
</dbReference>
<proteinExistence type="predicted"/>
<reference evidence="10 11" key="1">
    <citation type="submission" date="2016-08" db="EMBL/GenBank/DDBJ databases">
        <title>Hymenobacter coccineus sp. nov., Hymenobacter lapidarius sp. nov. and Hymenobacter glacialis sp. nov., isolated from Antarctic soil.</title>
        <authorList>
            <person name="Sedlacek I."/>
            <person name="Kralova S."/>
            <person name="Kyrova K."/>
            <person name="Maslanova I."/>
            <person name="Stankova E."/>
            <person name="Vrbovska V."/>
            <person name="Nemec M."/>
            <person name="Bartak M."/>
            <person name="Svec P."/>
            <person name="Busse H.-J."/>
            <person name="Pantucek R."/>
        </authorList>
    </citation>
    <scope>NUCLEOTIDE SEQUENCE [LARGE SCALE GENOMIC DNA]</scope>
    <source>
        <strain evidence="10 11">CCM 8648</strain>
    </source>
</reference>
<keyword evidence="4" id="KW-0808">Transferase</keyword>
<dbReference type="AlphaFoldDB" id="A0A1G1T3Y0"/>
<evidence type="ECO:0000313" key="10">
    <source>
        <dbReference type="EMBL" id="OGX85578.1"/>
    </source>
</evidence>
<dbReference type="Pfam" id="PF13231">
    <property type="entry name" value="PMT_2"/>
    <property type="match status" value="1"/>
</dbReference>
<dbReference type="STRING" id="1908236.BEN48_01730"/>
<evidence type="ECO:0000259" key="9">
    <source>
        <dbReference type="Pfam" id="PF13231"/>
    </source>
</evidence>
<evidence type="ECO:0000256" key="6">
    <source>
        <dbReference type="ARBA" id="ARBA00022989"/>
    </source>
</evidence>
<keyword evidence="11" id="KW-1185">Reference proteome</keyword>
<organism evidence="10 11">
    <name type="scientific">Hymenobacter glacialis</name>
    <dbReference type="NCBI Taxonomy" id="1908236"/>
    <lineage>
        <taxon>Bacteria</taxon>
        <taxon>Pseudomonadati</taxon>
        <taxon>Bacteroidota</taxon>
        <taxon>Cytophagia</taxon>
        <taxon>Cytophagales</taxon>
        <taxon>Hymenobacteraceae</taxon>
        <taxon>Hymenobacter</taxon>
    </lineage>
</organism>
<keyword evidence="6 8" id="KW-1133">Transmembrane helix</keyword>
<feature type="transmembrane region" description="Helical" evidence="8">
    <location>
        <begin position="351"/>
        <end position="368"/>
    </location>
</feature>
<sequence length="485" mass="51895">MVGLAAAGPLFWLLGRLPAQQWDEARTGLNALEILVNGDALVLTHRGVPDLWNSKPPLLPWLQALSMLVLGPTELALRLPSALAALATVGAVYRAGSRWLGSWRAGLLAALVLLSAPGYVRLHVARTGDYDALLTLWTTLGALAWLAYAATGRARHAWGAGAAFALAVLTKGVAGLFFGPGLLAALWLTGQLRRLRAGAPGPGWGWWPGPRWPGTWGREAGSARATWPGVWQYEVGGAGRGGSGGGTATPVHWYAWELATAKFSYWLPAALAGAGLGWAAPRQSRAWWLCRVLGATAGTMLLVISLVPTKLGWYDAPAYPLLALLAAAGLIGLGRLVAASVAAQGRRYPRPAVRLLAVLLVAAVPYSAQLVRTRGSTDARLQEAALMYGGHLRAQTQRLPGLRDYALHDDGRLNDSPEFYAAVQRYQHGHRVARVTPESAVAGAAAPRVVVACGEPAQRTWQRYYRTRVLLRSDSCVTLQLQDRR</sequence>
<evidence type="ECO:0000256" key="3">
    <source>
        <dbReference type="ARBA" id="ARBA00022676"/>
    </source>
</evidence>
<dbReference type="Proteomes" id="UP000177791">
    <property type="component" value="Unassembled WGS sequence"/>
</dbReference>
<comment type="caution">
    <text evidence="10">The sequence shown here is derived from an EMBL/GenBank/DDBJ whole genome shotgun (WGS) entry which is preliminary data.</text>
</comment>
<comment type="subcellular location">
    <subcellularLocation>
        <location evidence="1">Cell membrane</location>
        <topology evidence="1">Multi-pass membrane protein</topology>
    </subcellularLocation>
</comment>
<keyword evidence="2" id="KW-1003">Cell membrane</keyword>
<dbReference type="GO" id="GO:0009103">
    <property type="term" value="P:lipopolysaccharide biosynthetic process"/>
    <property type="evidence" value="ECO:0007669"/>
    <property type="project" value="UniProtKB-ARBA"/>
</dbReference>
<dbReference type="GO" id="GO:0016763">
    <property type="term" value="F:pentosyltransferase activity"/>
    <property type="evidence" value="ECO:0007669"/>
    <property type="project" value="TreeGrafter"/>
</dbReference>
<evidence type="ECO:0000256" key="7">
    <source>
        <dbReference type="ARBA" id="ARBA00023136"/>
    </source>
</evidence>
<dbReference type="GO" id="GO:0005886">
    <property type="term" value="C:plasma membrane"/>
    <property type="evidence" value="ECO:0007669"/>
    <property type="project" value="UniProtKB-SubCell"/>
</dbReference>
<dbReference type="InterPro" id="IPR038731">
    <property type="entry name" value="RgtA/B/C-like"/>
</dbReference>
<feature type="transmembrane region" description="Helical" evidence="8">
    <location>
        <begin position="134"/>
        <end position="151"/>
    </location>
</feature>
<dbReference type="PANTHER" id="PTHR33908:SF11">
    <property type="entry name" value="MEMBRANE PROTEIN"/>
    <property type="match status" value="1"/>
</dbReference>
<evidence type="ECO:0000256" key="2">
    <source>
        <dbReference type="ARBA" id="ARBA00022475"/>
    </source>
</evidence>
<evidence type="ECO:0000256" key="8">
    <source>
        <dbReference type="SAM" id="Phobius"/>
    </source>
</evidence>
<feature type="transmembrane region" description="Helical" evidence="8">
    <location>
        <begin position="263"/>
        <end position="281"/>
    </location>
</feature>
<feature type="transmembrane region" description="Helical" evidence="8">
    <location>
        <begin position="75"/>
        <end position="93"/>
    </location>
</feature>
<gene>
    <name evidence="10" type="ORF">BEN48_01730</name>
</gene>
<evidence type="ECO:0000256" key="5">
    <source>
        <dbReference type="ARBA" id="ARBA00022692"/>
    </source>
</evidence>
<feature type="domain" description="Glycosyltransferase RgtA/B/C/D-like" evidence="9">
    <location>
        <begin position="54"/>
        <end position="191"/>
    </location>
</feature>
<evidence type="ECO:0000256" key="1">
    <source>
        <dbReference type="ARBA" id="ARBA00004651"/>
    </source>
</evidence>